<feature type="transmembrane region" description="Helical" evidence="8">
    <location>
        <begin position="265"/>
        <end position="285"/>
    </location>
</feature>
<keyword evidence="5 8" id="KW-0472">Membrane</keyword>
<evidence type="ECO:0000313" key="10">
    <source>
        <dbReference type="EMBL" id="KAH9369840.1"/>
    </source>
</evidence>
<protein>
    <recommendedName>
        <fullName evidence="6">Transmembrane protein 198</fullName>
    </recommendedName>
</protein>
<accession>A0A9J6G5M8</accession>
<evidence type="ECO:0000256" key="5">
    <source>
        <dbReference type="ARBA" id="ARBA00023136"/>
    </source>
</evidence>
<evidence type="ECO:0000256" key="8">
    <source>
        <dbReference type="SAM" id="Phobius"/>
    </source>
</evidence>
<dbReference type="OMA" id="NHTMIDL"/>
<keyword evidence="4 8" id="KW-1133">Transmembrane helix</keyword>
<sequence>MPFAAGRTIVNCLAPGGGYSLVSPSWTAVAKTTHTDVFEGSCPHGADEKTGKRHWGLRSRHDRCLLRARTHKSLNVTGPLPGVAVAQSPTNDTMQDQFFDNGRDANSSQALDCEEFSFDYDIPVAILCGMYMVFGWSTHCTLRTVVRIKKKKTLLLNICFLQTIIQGWVEGKKMLFRKGYRCFKAVMFLTGFLFGSFVVFKICTVESLLPTAGNAGVSLGAGLLFGLITMLVQHAGLFLTGFHTGLFAGFGGIALMRIWYTPPTVWLTLGVLLACSILGAVLNLFWQKALTIVGTSVYGGAMMVVGSDYFVSRSRLTDWSLGVILLKPPLPLCWFSWLILALWPLLIVVGVLVQWRLTGRGTYHSDVGPTRRSRQLNLQRIRQEESRAEQRQRKYRYLYQVRTAHGDVISQSYIQSLQKKVCPPPDDSLSMLHSDLTHLTMLNPSESTATTLSQRGKPNCGSAAAVQKGTPEVTRSPQGRLPGSLLSLV</sequence>
<comment type="similarity">
    <text evidence="2">Belongs to the TMEM198 family.</text>
</comment>
<proteinExistence type="inferred from homology"/>
<evidence type="ECO:0000259" key="9">
    <source>
        <dbReference type="Pfam" id="PF13886"/>
    </source>
</evidence>
<dbReference type="Pfam" id="PF13886">
    <property type="entry name" value="TM7S3_TM198"/>
    <property type="match status" value="1"/>
</dbReference>
<gene>
    <name evidence="10" type="ORF">HPB48_004034</name>
</gene>
<keyword evidence="3 8" id="KW-0812">Transmembrane</keyword>
<evidence type="ECO:0000256" key="4">
    <source>
        <dbReference type="ARBA" id="ARBA00022989"/>
    </source>
</evidence>
<dbReference type="PANTHER" id="PTHR31247">
    <property type="entry name" value="TRANSMEMBRANE PROTEIN 198 FAMILY MEMBER"/>
    <property type="match status" value="1"/>
</dbReference>
<dbReference type="InterPro" id="IPR025256">
    <property type="entry name" value="TM7S3/TM198-like_dom"/>
</dbReference>
<feature type="domain" description="TM7S3/TM198-like" evidence="9">
    <location>
        <begin position="179"/>
        <end position="355"/>
    </location>
</feature>
<feature type="transmembrane region" description="Helical" evidence="8">
    <location>
        <begin position="212"/>
        <end position="232"/>
    </location>
</feature>
<dbReference type="EMBL" id="JABSTR010000005">
    <property type="protein sequence ID" value="KAH9369840.1"/>
    <property type="molecule type" value="Genomic_DNA"/>
</dbReference>
<dbReference type="Proteomes" id="UP000821853">
    <property type="component" value="Chromosome 3"/>
</dbReference>
<evidence type="ECO:0000256" key="1">
    <source>
        <dbReference type="ARBA" id="ARBA00004141"/>
    </source>
</evidence>
<dbReference type="OrthoDB" id="115781at2759"/>
<evidence type="ECO:0000256" key="3">
    <source>
        <dbReference type="ARBA" id="ARBA00022692"/>
    </source>
</evidence>
<dbReference type="AlphaFoldDB" id="A0A9J6G5M8"/>
<name>A0A9J6G5M8_HAELO</name>
<feature type="transmembrane region" description="Helical" evidence="8">
    <location>
        <begin position="237"/>
        <end position="259"/>
    </location>
</feature>
<feature type="region of interest" description="Disordered" evidence="7">
    <location>
        <begin position="449"/>
        <end position="489"/>
    </location>
</feature>
<feature type="transmembrane region" description="Helical" evidence="8">
    <location>
        <begin position="334"/>
        <end position="353"/>
    </location>
</feature>
<dbReference type="GO" id="GO:0005886">
    <property type="term" value="C:plasma membrane"/>
    <property type="evidence" value="ECO:0007669"/>
    <property type="project" value="TreeGrafter"/>
</dbReference>
<evidence type="ECO:0000313" key="11">
    <source>
        <dbReference type="Proteomes" id="UP000821853"/>
    </source>
</evidence>
<keyword evidence="11" id="KW-1185">Reference proteome</keyword>
<dbReference type="InterPro" id="IPR040236">
    <property type="entry name" value="TMEM198"/>
</dbReference>
<feature type="transmembrane region" description="Helical" evidence="8">
    <location>
        <begin position="182"/>
        <end position="200"/>
    </location>
</feature>
<evidence type="ECO:0000256" key="2">
    <source>
        <dbReference type="ARBA" id="ARBA00006244"/>
    </source>
</evidence>
<reference evidence="10 11" key="1">
    <citation type="journal article" date="2020" name="Cell">
        <title>Large-Scale Comparative Analyses of Tick Genomes Elucidate Their Genetic Diversity and Vector Capacities.</title>
        <authorList>
            <consortium name="Tick Genome and Microbiome Consortium (TIGMIC)"/>
            <person name="Jia N."/>
            <person name="Wang J."/>
            <person name="Shi W."/>
            <person name="Du L."/>
            <person name="Sun Y."/>
            <person name="Zhan W."/>
            <person name="Jiang J.F."/>
            <person name="Wang Q."/>
            <person name="Zhang B."/>
            <person name="Ji P."/>
            <person name="Bell-Sakyi L."/>
            <person name="Cui X.M."/>
            <person name="Yuan T.T."/>
            <person name="Jiang B.G."/>
            <person name="Yang W.F."/>
            <person name="Lam T.T."/>
            <person name="Chang Q.C."/>
            <person name="Ding S.J."/>
            <person name="Wang X.J."/>
            <person name="Zhu J.G."/>
            <person name="Ruan X.D."/>
            <person name="Zhao L."/>
            <person name="Wei J.T."/>
            <person name="Ye R.Z."/>
            <person name="Que T.C."/>
            <person name="Du C.H."/>
            <person name="Zhou Y.H."/>
            <person name="Cheng J.X."/>
            <person name="Dai P.F."/>
            <person name="Guo W.B."/>
            <person name="Han X.H."/>
            <person name="Huang E.J."/>
            <person name="Li L.F."/>
            <person name="Wei W."/>
            <person name="Gao Y.C."/>
            <person name="Liu J.Z."/>
            <person name="Shao H.Z."/>
            <person name="Wang X."/>
            <person name="Wang C.C."/>
            <person name="Yang T.C."/>
            <person name="Huo Q.B."/>
            <person name="Li W."/>
            <person name="Chen H.Y."/>
            <person name="Chen S.E."/>
            <person name="Zhou L.G."/>
            <person name="Ni X.B."/>
            <person name="Tian J.H."/>
            <person name="Sheng Y."/>
            <person name="Liu T."/>
            <person name="Pan Y.S."/>
            <person name="Xia L.Y."/>
            <person name="Li J."/>
            <person name="Zhao F."/>
            <person name="Cao W.C."/>
        </authorList>
    </citation>
    <scope>NUCLEOTIDE SEQUENCE [LARGE SCALE GENOMIC DNA]</scope>
    <source>
        <strain evidence="10">HaeL-2018</strain>
    </source>
</reference>
<organism evidence="10 11">
    <name type="scientific">Haemaphysalis longicornis</name>
    <name type="common">Bush tick</name>
    <dbReference type="NCBI Taxonomy" id="44386"/>
    <lineage>
        <taxon>Eukaryota</taxon>
        <taxon>Metazoa</taxon>
        <taxon>Ecdysozoa</taxon>
        <taxon>Arthropoda</taxon>
        <taxon>Chelicerata</taxon>
        <taxon>Arachnida</taxon>
        <taxon>Acari</taxon>
        <taxon>Parasitiformes</taxon>
        <taxon>Ixodida</taxon>
        <taxon>Ixodoidea</taxon>
        <taxon>Ixodidae</taxon>
        <taxon>Haemaphysalinae</taxon>
        <taxon>Haemaphysalis</taxon>
    </lineage>
</organism>
<dbReference type="VEuPathDB" id="VectorBase:HLOH_060644"/>
<comment type="subcellular location">
    <subcellularLocation>
        <location evidence="1">Membrane</location>
        <topology evidence="1">Multi-pass membrane protein</topology>
    </subcellularLocation>
</comment>
<comment type="caution">
    <text evidence="10">The sequence shown here is derived from an EMBL/GenBank/DDBJ whole genome shotgun (WGS) entry which is preliminary data.</text>
</comment>
<feature type="transmembrane region" description="Helical" evidence="8">
    <location>
        <begin position="122"/>
        <end position="142"/>
    </location>
</feature>
<feature type="transmembrane region" description="Helical" evidence="8">
    <location>
        <begin position="292"/>
        <end position="311"/>
    </location>
</feature>
<dbReference type="PANTHER" id="PTHR31247:SF5">
    <property type="entry name" value="DUF4203 DOMAIN-CONTAINING PROTEIN"/>
    <property type="match status" value="1"/>
</dbReference>
<evidence type="ECO:0000256" key="6">
    <source>
        <dbReference type="ARBA" id="ARBA00049737"/>
    </source>
</evidence>
<evidence type="ECO:0000256" key="7">
    <source>
        <dbReference type="SAM" id="MobiDB-lite"/>
    </source>
</evidence>